<dbReference type="GO" id="GO:0005730">
    <property type="term" value="C:nucleolus"/>
    <property type="evidence" value="ECO:0007669"/>
    <property type="project" value="TreeGrafter"/>
</dbReference>
<keyword evidence="3" id="KW-0539">Nucleus</keyword>
<dbReference type="Proteomes" id="UP000799324">
    <property type="component" value="Unassembled WGS sequence"/>
</dbReference>
<feature type="region of interest" description="Disordered" evidence="4">
    <location>
        <begin position="28"/>
        <end position="278"/>
    </location>
</feature>
<dbReference type="EMBL" id="MU004292">
    <property type="protein sequence ID" value="KAF2661715.1"/>
    <property type="molecule type" value="Genomic_DNA"/>
</dbReference>
<evidence type="ECO:0000259" key="6">
    <source>
        <dbReference type="Pfam" id="PF15459"/>
    </source>
</evidence>
<evidence type="ECO:0000259" key="5">
    <source>
        <dbReference type="Pfam" id="PF04935"/>
    </source>
</evidence>
<sequence>MTDDLEARLKASQRSLEGLMSLIPAEKYYGKDESITSTQHEKVKRKQTKAEKRAAKRAKLDTASHKTAKDVMDENARKRKRDSGGGSAESSDIDMDVEKEKPMEGLKLPSSKSKKRKVEHEPNADVEAGQNTTATDEKEAKAKAQADKRRQKAEKKKVGKAEKAARAQQKREGKKALQQEFSTSLEDAEKVEEEEEIDDDEENEQHDIPELEQEHLDDLDISGLIDEPVSTATPSADSNASTASVASAASSSSSVLPPTTSDTPETKTEKPFKLDPVKHEALQARLLARLEALRTARKADGLDGRPAKNRAELIEARRKKEAERKAARKAQWKLAKEDEERVKAEEQLARIRGGSGSPSVLGIRSSPENEQSFAFGRVAWKDGQQLDRNASGLLNSQKKKGRSDPRTALEAAEKKRARINALDETKRKDIQEKDLWLSANKRAQGEKVHDDAGLLKKSLKRQEKEKAKSKKEWKDRIFNVQKGKEVKQKKREQNLQKRKDDKGSKGKKKVKKPGKKVRRPGFEGTFKAR</sequence>
<dbReference type="AlphaFoldDB" id="A0A6A6TNT3"/>
<accession>A0A6A6TNT3</accession>
<dbReference type="GO" id="GO:0042274">
    <property type="term" value="P:ribosomal small subunit biogenesis"/>
    <property type="evidence" value="ECO:0007669"/>
    <property type="project" value="TreeGrafter"/>
</dbReference>
<reference evidence="7" key="1">
    <citation type="journal article" date="2020" name="Stud. Mycol.">
        <title>101 Dothideomycetes genomes: a test case for predicting lifestyles and emergence of pathogens.</title>
        <authorList>
            <person name="Haridas S."/>
            <person name="Albert R."/>
            <person name="Binder M."/>
            <person name="Bloem J."/>
            <person name="Labutti K."/>
            <person name="Salamov A."/>
            <person name="Andreopoulos B."/>
            <person name="Baker S."/>
            <person name="Barry K."/>
            <person name="Bills G."/>
            <person name="Bluhm B."/>
            <person name="Cannon C."/>
            <person name="Castanera R."/>
            <person name="Culley D."/>
            <person name="Daum C."/>
            <person name="Ezra D."/>
            <person name="Gonzalez J."/>
            <person name="Henrissat B."/>
            <person name="Kuo A."/>
            <person name="Liang C."/>
            <person name="Lipzen A."/>
            <person name="Lutzoni F."/>
            <person name="Magnuson J."/>
            <person name="Mondo S."/>
            <person name="Nolan M."/>
            <person name="Ohm R."/>
            <person name="Pangilinan J."/>
            <person name="Park H.-J."/>
            <person name="Ramirez L."/>
            <person name="Alfaro M."/>
            <person name="Sun H."/>
            <person name="Tritt A."/>
            <person name="Yoshinaga Y."/>
            <person name="Zwiers L.-H."/>
            <person name="Turgeon B."/>
            <person name="Goodwin S."/>
            <person name="Spatafora J."/>
            <person name="Crous P."/>
            <person name="Grigoriev I."/>
        </authorList>
    </citation>
    <scope>NUCLEOTIDE SEQUENCE</scope>
    <source>
        <strain evidence="7">CBS 122681</strain>
    </source>
</reference>
<evidence type="ECO:0000256" key="3">
    <source>
        <dbReference type="ARBA" id="ARBA00023242"/>
    </source>
</evidence>
<dbReference type="PANTHER" id="PTHR14369">
    <property type="entry name" value="SURFEIT LOCUS PROTEIN 6"/>
    <property type="match status" value="1"/>
</dbReference>
<feature type="compositionally biased region" description="Basic and acidic residues" evidence="4">
    <location>
        <begin position="295"/>
        <end position="325"/>
    </location>
</feature>
<organism evidence="7 8">
    <name type="scientific">Lophiostoma macrostomum CBS 122681</name>
    <dbReference type="NCBI Taxonomy" id="1314788"/>
    <lineage>
        <taxon>Eukaryota</taxon>
        <taxon>Fungi</taxon>
        <taxon>Dikarya</taxon>
        <taxon>Ascomycota</taxon>
        <taxon>Pezizomycotina</taxon>
        <taxon>Dothideomycetes</taxon>
        <taxon>Pleosporomycetidae</taxon>
        <taxon>Pleosporales</taxon>
        <taxon>Lophiostomataceae</taxon>
        <taxon>Lophiostoma</taxon>
    </lineage>
</organism>
<feature type="compositionally biased region" description="Polar residues" evidence="4">
    <location>
        <begin position="386"/>
        <end position="396"/>
    </location>
</feature>
<dbReference type="GO" id="GO:0003723">
    <property type="term" value="F:RNA binding"/>
    <property type="evidence" value="ECO:0007669"/>
    <property type="project" value="TreeGrafter"/>
</dbReference>
<evidence type="ECO:0000256" key="2">
    <source>
        <dbReference type="ARBA" id="ARBA00005904"/>
    </source>
</evidence>
<evidence type="ECO:0000313" key="7">
    <source>
        <dbReference type="EMBL" id="KAF2661715.1"/>
    </source>
</evidence>
<feature type="compositionally biased region" description="Basic and acidic residues" evidence="4">
    <location>
        <begin position="48"/>
        <end position="76"/>
    </location>
</feature>
<name>A0A6A6TNT3_9PLEO</name>
<feature type="compositionally biased region" description="Basic residues" evidence="4">
    <location>
        <begin position="505"/>
        <end position="519"/>
    </location>
</feature>
<evidence type="ECO:0000256" key="1">
    <source>
        <dbReference type="ARBA" id="ARBA00004123"/>
    </source>
</evidence>
<feature type="compositionally biased region" description="Basic residues" evidence="4">
    <location>
        <begin position="149"/>
        <end position="158"/>
    </location>
</feature>
<feature type="compositionally biased region" description="Basic and acidic residues" evidence="4">
    <location>
        <begin position="334"/>
        <end position="349"/>
    </location>
</feature>
<dbReference type="PANTHER" id="PTHR14369:SF0">
    <property type="entry name" value="SURFEIT LOCUS PROTEIN 6"/>
    <property type="match status" value="1"/>
</dbReference>
<evidence type="ECO:0000313" key="8">
    <source>
        <dbReference type="Proteomes" id="UP000799324"/>
    </source>
</evidence>
<feature type="region of interest" description="Disordered" evidence="4">
    <location>
        <begin position="386"/>
        <end position="415"/>
    </location>
</feature>
<dbReference type="Pfam" id="PF15459">
    <property type="entry name" value="RRP14"/>
    <property type="match status" value="1"/>
</dbReference>
<feature type="compositionally biased region" description="Basic and acidic residues" evidence="4">
    <location>
        <begin position="205"/>
        <end position="218"/>
    </location>
</feature>
<dbReference type="GO" id="GO:0003677">
    <property type="term" value="F:DNA binding"/>
    <property type="evidence" value="ECO:0007669"/>
    <property type="project" value="TreeGrafter"/>
</dbReference>
<gene>
    <name evidence="7" type="ORF">K491DRAFT_646928</name>
</gene>
<dbReference type="InterPro" id="IPR007019">
    <property type="entry name" value="SURF6"/>
</dbReference>
<dbReference type="Pfam" id="PF04935">
    <property type="entry name" value="SURF6"/>
    <property type="match status" value="1"/>
</dbReference>
<protein>
    <submittedName>
        <fullName evidence="7">SURF6-domain-containing protein</fullName>
    </submittedName>
</protein>
<keyword evidence="8" id="KW-1185">Reference proteome</keyword>
<feature type="compositionally biased region" description="Basic and acidic residues" evidence="4">
    <location>
        <begin position="135"/>
        <end position="148"/>
    </location>
</feature>
<dbReference type="GO" id="GO:0042273">
    <property type="term" value="P:ribosomal large subunit biogenesis"/>
    <property type="evidence" value="ECO:0007669"/>
    <property type="project" value="TreeGrafter"/>
</dbReference>
<feature type="domain" description="Ribosomal RNA-processing protein 14 N-terminal" evidence="6">
    <location>
        <begin position="8"/>
        <end position="61"/>
    </location>
</feature>
<feature type="compositionally biased region" description="Basic and acidic residues" evidence="4">
    <location>
        <begin position="264"/>
        <end position="278"/>
    </location>
</feature>
<feature type="compositionally biased region" description="Low complexity" evidence="4">
    <location>
        <begin position="235"/>
        <end position="254"/>
    </location>
</feature>
<feature type="domain" description="Ribosomal RNA-processing protein 14/surfeit locus protein 6 C-terminal" evidence="5">
    <location>
        <begin position="312"/>
        <end position="508"/>
    </location>
</feature>
<comment type="similarity">
    <text evidence="2">Belongs to the SURF6 family.</text>
</comment>
<feature type="compositionally biased region" description="Basic and acidic residues" evidence="4">
    <location>
        <begin position="443"/>
        <end position="504"/>
    </location>
</feature>
<comment type="subcellular location">
    <subcellularLocation>
        <location evidence="1">Nucleus</location>
    </subcellularLocation>
</comment>
<feature type="compositionally biased region" description="Basic and acidic residues" evidence="4">
    <location>
        <begin position="159"/>
        <end position="177"/>
    </location>
</feature>
<evidence type="ECO:0000256" key="4">
    <source>
        <dbReference type="SAM" id="MobiDB-lite"/>
    </source>
</evidence>
<dbReference type="InterPro" id="IPR029188">
    <property type="entry name" value="Rrp14_N"/>
</dbReference>
<feature type="compositionally biased region" description="Basic and acidic residues" evidence="4">
    <location>
        <begin position="402"/>
        <end position="414"/>
    </location>
</feature>
<proteinExistence type="inferred from homology"/>
<dbReference type="OrthoDB" id="444809at2759"/>
<feature type="region of interest" description="Disordered" evidence="4">
    <location>
        <begin position="295"/>
        <end position="368"/>
    </location>
</feature>
<feature type="compositionally biased region" description="Acidic residues" evidence="4">
    <location>
        <begin position="189"/>
        <end position="204"/>
    </location>
</feature>
<dbReference type="InterPro" id="IPR029190">
    <property type="entry name" value="Rrp14/SURF6_C"/>
</dbReference>
<feature type="region of interest" description="Disordered" evidence="4">
    <location>
        <begin position="442"/>
        <end position="529"/>
    </location>
</feature>